<feature type="compositionally biased region" description="Basic residues" evidence="2">
    <location>
        <begin position="469"/>
        <end position="492"/>
    </location>
</feature>
<feature type="compositionally biased region" description="Acidic residues" evidence="2">
    <location>
        <begin position="445"/>
        <end position="464"/>
    </location>
</feature>
<dbReference type="InterPro" id="IPR032567">
    <property type="entry name" value="RTL1-rel"/>
</dbReference>
<feature type="compositionally biased region" description="Pro residues" evidence="2">
    <location>
        <begin position="1022"/>
        <end position="1035"/>
    </location>
</feature>
<keyword evidence="1" id="KW-0863">Zinc-finger</keyword>
<dbReference type="GO" id="GO:0008270">
    <property type="term" value="F:zinc ion binding"/>
    <property type="evidence" value="ECO:0007669"/>
    <property type="project" value="UniProtKB-KW"/>
</dbReference>
<dbReference type="GO" id="GO:0003676">
    <property type="term" value="F:nucleic acid binding"/>
    <property type="evidence" value="ECO:0007669"/>
    <property type="project" value="InterPro"/>
</dbReference>
<comment type="caution">
    <text evidence="4">The sequence shown here is derived from an EMBL/GenBank/DDBJ whole genome shotgun (WGS) entry which is preliminary data.</text>
</comment>
<feature type="domain" description="CCHC-type" evidence="3">
    <location>
        <begin position="151"/>
        <end position="167"/>
    </location>
</feature>
<reference evidence="4" key="1">
    <citation type="submission" date="2017-07" db="EMBL/GenBank/DDBJ databases">
        <title>Taro Niue Genome Assembly and Annotation.</title>
        <authorList>
            <person name="Atibalentja N."/>
            <person name="Keating K."/>
            <person name="Fields C.J."/>
        </authorList>
    </citation>
    <scope>NUCLEOTIDE SEQUENCE</scope>
    <source>
        <strain evidence="4">Niue_2</strain>
        <tissue evidence="4">Leaf</tissue>
    </source>
</reference>
<gene>
    <name evidence="4" type="ORF">Taro_048107</name>
</gene>
<evidence type="ECO:0000313" key="4">
    <source>
        <dbReference type="EMBL" id="MQM15167.1"/>
    </source>
</evidence>
<accession>A0A843X246</accession>
<feature type="region of interest" description="Disordered" evidence="2">
    <location>
        <begin position="798"/>
        <end position="1070"/>
    </location>
</feature>
<evidence type="ECO:0000256" key="1">
    <source>
        <dbReference type="PROSITE-ProRule" id="PRU00047"/>
    </source>
</evidence>
<dbReference type="InterPro" id="IPR001878">
    <property type="entry name" value="Znf_CCHC"/>
</dbReference>
<evidence type="ECO:0000313" key="5">
    <source>
        <dbReference type="Proteomes" id="UP000652761"/>
    </source>
</evidence>
<dbReference type="Proteomes" id="UP000652761">
    <property type="component" value="Unassembled WGS sequence"/>
</dbReference>
<feature type="compositionally biased region" description="Low complexity" evidence="2">
    <location>
        <begin position="949"/>
        <end position="960"/>
    </location>
</feature>
<dbReference type="PANTHER" id="PTHR15503">
    <property type="entry name" value="LDOC1 RELATED"/>
    <property type="match status" value="1"/>
</dbReference>
<feature type="region of interest" description="Disordered" evidence="2">
    <location>
        <begin position="426"/>
        <end position="518"/>
    </location>
</feature>
<dbReference type="EMBL" id="NMUH01006396">
    <property type="protein sequence ID" value="MQM15167.1"/>
    <property type="molecule type" value="Genomic_DNA"/>
</dbReference>
<keyword evidence="5" id="KW-1185">Reference proteome</keyword>
<feature type="compositionally biased region" description="Basic and acidic residues" evidence="2">
    <location>
        <begin position="113"/>
        <end position="125"/>
    </location>
</feature>
<evidence type="ECO:0000259" key="3">
    <source>
        <dbReference type="PROSITE" id="PS50158"/>
    </source>
</evidence>
<evidence type="ECO:0000256" key="2">
    <source>
        <dbReference type="SAM" id="MobiDB-lite"/>
    </source>
</evidence>
<name>A0A843X246_COLES</name>
<dbReference type="PANTHER" id="PTHR15503:SF45">
    <property type="entry name" value="RNA-DIRECTED DNA POLYMERASE HOMOLOG"/>
    <property type="match status" value="1"/>
</dbReference>
<sequence length="1371" mass="149282">MGVLLAIYIDWEVLLPLVDLPRLRCATSINTEPLDLEIFCIKEEAEAKGKASTSSPQRGDHPGVRRKAILEALLQLLGTAQGGIVGDTVPSEEVAETDSEPMASRRRRGGVPARDDEQRREERAEQQAPAPQGPVLPPPPPVDYGVFMQGRCLKCGSSDHKIKDCPRLQQGAQRGAPVPAVAAAAPAIGRPGRPRAPVRVFALAREDAEQAEHVTEGTILLFGVHARVLFDMGATHSFISERFARQLALESGIESEELEVPLSVHTPAEEHYALVDCRRKKIVFRIPGDDEFSWLSQKCMACHAPDWGMADPKALPPPAKADFGSCLIKTSTLLLASLWTHSCFGVQVDRYRALEGSMVHINLSTSVGYMSHCDDALYTDGDWYNRTGMKRVVTVTAIEEANDLKKMSLEKLIGSLMAHEINMERLGESSNRKKHTNALKAAEGSSEEQSEDEASSENSEDEEAMLSRRLQRIIAKKKKDSNRRPRRFKKKAMAAAWSNISDSDNESSSSSEEEEEEANLAFMANTEEKTKLCGNKAVDIADLEKNGMHNIVAEMERMKWTEIATFSKVSYPDLVKAFYVCLRTEADGSLTSSVKDTQAKGLGIVGPEFRLKDGKLDINQMNAFNRLLHFIVCQILVPRSATFSTCTKADSDMMFWAIQNKEINMAKEEAVVATSVPLIQEESAAAADQPAAAEATTEESVVIGSLIGEIPPENILLVVGTFEELSPTTIVASILRDVLESISSTQGEPERFSESVAPEAVASGHTDEIIMEEAPSQGEQAISHVKISVEDAPIEGEQSIDEEAAPQGEHTENVSMDNEEHVGFKEPIARAHSKRKRVAHRKPKEKQLKIQWMKGEFDSVKKLISSREQSSSAPPIPPPADPVSSSGPSHARHQEEEVGPSGPSGIAEDWPSGQIVVEPAGPSGPQAVQKEPAGPSGPDEVVSGPTGPVVSEDVQSSVEELAVAPKAPEPSSLATPAPSSLPSSSIAPPAPPTFKQPMPRTISSPTPFQSPCISSPPTSQTIPPPPSILEDPPPSSSAGVSSSSGPSSTRPSSTITPRTLLHPPTPPSSITFIPEKPQLASAFHNQFEDEFKHSTLTSILAVATHFGQFHGALAILRIGHPVNCSFTVDFTILKMLDIVFLPKLHSLVLDSSAGSHAFERFARVMGRLSAQQGRLPSFQRFIFREYHLGHISSEILASLISECERLSPTDWERHYHQSALQLESMNSSLVRAGKPTISAEAFLDLNSINLVQEQYVQWAERGFIFEHFSCVVPFIGRKTWWDPGCCSLHWKEDLVGSRVLFPSLEGRPGGFQGVVPFVGRKTWWVPGCCSLRVKEDLVGSRVWFPSCEGRPAGVLGVVVSVRGTIPLLVKS</sequence>
<feature type="compositionally biased region" description="Pro residues" evidence="2">
    <location>
        <begin position="131"/>
        <end position="142"/>
    </location>
</feature>
<protein>
    <recommendedName>
        <fullName evidence="3">CCHC-type domain-containing protein</fullName>
    </recommendedName>
</protein>
<dbReference type="CDD" id="cd00303">
    <property type="entry name" value="retropepsin_like"/>
    <property type="match status" value="1"/>
</dbReference>
<dbReference type="Pfam" id="PF08284">
    <property type="entry name" value="RVP_2"/>
    <property type="match status" value="1"/>
</dbReference>
<dbReference type="PROSITE" id="PS50158">
    <property type="entry name" value="ZF_CCHC"/>
    <property type="match status" value="1"/>
</dbReference>
<feature type="compositionally biased region" description="Low complexity" evidence="2">
    <location>
        <begin position="1009"/>
        <end position="1021"/>
    </location>
</feature>
<feature type="region of interest" description="Disordered" evidence="2">
    <location>
        <begin position="84"/>
        <end position="143"/>
    </location>
</feature>
<keyword evidence="1" id="KW-0479">Metal-binding</keyword>
<keyword evidence="1" id="KW-0862">Zinc</keyword>
<feature type="compositionally biased region" description="Low complexity" evidence="2">
    <location>
        <begin position="498"/>
        <end position="510"/>
    </location>
</feature>
<organism evidence="4 5">
    <name type="scientific">Colocasia esculenta</name>
    <name type="common">Wild taro</name>
    <name type="synonym">Arum esculentum</name>
    <dbReference type="NCBI Taxonomy" id="4460"/>
    <lineage>
        <taxon>Eukaryota</taxon>
        <taxon>Viridiplantae</taxon>
        <taxon>Streptophyta</taxon>
        <taxon>Embryophyta</taxon>
        <taxon>Tracheophyta</taxon>
        <taxon>Spermatophyta</taxon>
        <taxon>Magnoliopsida</taxon>
        <taxon>Liliopsida</taxon>
        <taxon>Araceae</taxon>
        <taxon>Aroideae</taxon>
        <taxon>Colocasieae</taxon>
        <taxon>Colocasia</taxon>
    </lineage>
</organism>
<proteinExistence type="predicted"/>
<feature type="compositionally biased region" description="Basic residues" evidence="2">
    <location>
        <begin position="831"/>
        <end position="844"/>
    </location>
</feature>
<feature type="compositionally biased region" description="Basic and acidic residues" evidence="2">
    <location>
        <begin position="818"/>
        <end position="829"/>
    </location>
</feature>
<feature type="compositionally biased region" description="Low complexity" evidence="2">
    <location>
        <begin position="969"/>
        <end position="987"/>
    </location>
</feature>
<feature type="compositionally biased region" description="Low complexity" evidence="2">
    <location>
        <begin position="1036"/>
        <end position="1070"/>
    </location>
</feature>